<evidence type="ECO:0000313" key="1">
    <source>
        <dbReference type="EMBL" id="PYH93215.1"/>
    </source>
</evidence>
<dbReference type="AlphaFoldDB" id="A0A319D6Y6"/>
<evidence type="ECO:0000313" key="2">
    <source>
        <dbReference type="Proteomes" id="UP000247810"/>
    </source>
</evidence>
<reference evidence="1 2" key="1">
    <citation type="submission" date="2018-02" db="EMBL/GenBank/DDBJ databases">
        <title>The genomes of Aspergillus section Nigri reveals drivers in fungal speciation.</title>
        <authorList>
            <consortium name="DOE Joint Genome Institute"/>
            <person name="Vesth T.C."/>
            <person name="Nybo J."/>
            <person name="Theobald S."/>
            <person name="Brandl J."/>
            <person name="Frisvad J.C."/>
            <person name="Nielsen K.F."/>
            <person name="Lyhne E.K."/>
            <person name="Kogle M.E."/>
            <person name="Kuo A."/>
            <person name="Riley R."/>
            <person name="Clum A."/>
            <person name="Nolan M."/>
            <person name="Lipzen A."/>
            <person name="Salamov A."/>
            <person name="Henrissat B."/>
            <person name="Wiebenga A."/>
            <person name="De vries R.P."/>
            <person name="Grigoriev I.V."/>
            <person name="Mortensen U.H."/>
            <person name="Andersen M.R."/>
            <person name="Baker S.E."/>
        </authorList>
    </citation>
    <scope>NUCLEOTIDE SEQUENCE [LARGE SCALE GENOMIC DNA]</scope>
    <source>
        <strain evidence="1 2">CBS 707.79</strain>
    </source>
</reference>
<name>A0A319D6Y6_9EURO</name>
<keyword evidence="2" id="KW-1185">Reference proteome</keyword>
<sequence length="200" mass="22277">MRDTRVIADRSIPATSGFLVKEYASQWHFENLQYRERYISGTTAFQLAIITQAPSELQPPVSFQPPSATLKLEVRKKFPQTNKMKFTTTPLIAVIAIVLATGANADSDAGTGGAHKWSCVRNGDNADKYATTVRCNRMLFSLANYPSYTWTKDLAQRKKVATMTPTANGCVWYTGTLHEHYYMYGTTSSIDIGKSEVIDC</sequence>
<protein>
    <submittedName>
        <fullName evidence="1">Uncharacterized protein</fullName>
    </submittedName>
</protein>
<dbReference type="EMBL" id="KZ825897">
    <property type="protein sequence ID" value="PYH93215.1"/>
    <property type="molecule type" value="Genomic_DNA"/>
</dbReference>
<gene>
    <name evidence="1" type="ORF">BO71DRAFT_431150</name>
</gene>
<organism evidence="1 2">
    <name type="scientific">Aspergillus ellipticus CBS 707.79</name>
    <dbReference type="NCBI Taxonomy" id="1448320"/>
    <lineage>
        <taxon>Eukaryota</taxon>
        <taxon>Fungi</taxon>
        <taxon>Dikarya</taxon>
        <taxon>Ascomycota</taxon>
        <taxon>Pezizomycotina</taxon>
        <taxon>Eurotiomycetes</taxon>
        <taxon>Eurotiomycetidae</taxon>
        <taxon>Eurotiales</taxon>
        <taxon>Aspergillaceae</taxon>
        <taxon>Aspergillus</taxon>
        <taxon>Aspergillus subgen. Circumdati</taxon>
    </lineage>
</organism>
<dbReference type="Proteomes" id="UP000247810">
    <property type="component" value="Unassembled WGS sequence"/>
</dbReference>
<dbReference type="VEuPathDB" id="FungiDB:BO71DRAFT_431150"/>
<accession>A0A319D6Y6</accession>
<proteinExistence type="predicted"/>